<feature type="region of interest" description="Disordered" evidence="7">
    <location>
        <begin position="213"/>
        <end position="245"/>
    </location>
</feature>
<dbReference type="PRINTS" id="PR00344">
    <property type="entry name" value="BCTRLSENSOR"/>
</dbReference>
<dbReference type="AlphaFoldDB" id="A0A7V4XSM7"/>
<dbReference type="InterPro" id="IPR050980">
    <property type="entry name" value="2C_sensor_his_kinase"/>
</dbReference>
<evidence type="ECO:0000256" key="1">
    <source>
        <dbReference type="ARBA" id="ARBA00000085"/>
    </source>
</evidence>
<sequence length="299" mass="31334">MGGILTFPARPARWAPRLASDFSGLAHDLRNVMASLELCAEVLAQPGVLVPEHSYLAGEVRSVADASIGLLRQMGRLAEREMGVETGLPLAGAQRLETGRSRVATVLTRMERLLAAVAGPRVHLQIACAPCWGRLAMPAADLERVLVNLVRNASEAMPEGGRIRIAAQMAGGQSFAAGAAGLPLRTADAVMITVQDDGPGIPASLATHIFEPGFSTRNPEAAGSQDSRRRALSNSAGKEPEPRRGLGLAIARDLAESCGGTLKLARSTRGARFEMELPLTNVTDSPASSGRIPVKGGRA</sequence>
<dbReference type="GO" id="GO:0005524">
    <property type="term" value="F:ATP binding"/>
    <property type="evidence" value="ECO:0007669"/>
    <property type="project" value="UniProtKB-KW"/>
</dbReference>
<dbReference type="SUPFAM" id="SSF55874">
    <property type="entry name" value="ATPase domain of HSP90 chaperone/DNA topoisomerase II/histidine kinase"/>
    <property type="match status" value="1"/>
</dbReference>
<evidence type="ECO:0000256" key="6">
    <source>
        <dbReference type="ARBA" id="ARBA00022840"/>
    </source>
</evidence>
<dbReference type="PROSITE" id="PS50109">
    <property type="entry name" value="HIS_KIN"/>
    <property type="match status" value="1"/>
</dbReference>
<dbReference type="PANTHER" id="PTHR44936">
    <property type="entry name" value="SENSOR PROTEIN CREC"/>
    <property type="match status" value="1"/>
</dbReference>
<evidence type="ECO:0000256" key="5">
    <source>
        <dbReference type="ARBA" id="ARBA00022777"/>
    </source>
</evidence>
<protein>
    <recommendedName>
        <fullName evidence="2">histidine kinase</fullName>
        <ecNumber evidence="2">2.7.13.3</ecNumber>
    </recommendedName>
</protein>
<dbReference type="Gene3D" id="3.30.565.10">
    <property type="entry name" value="Histidine kinase-like ATPase, C-terminal domain"/>
    <property type="match status" value="1"/>
</dbReference>
<organism evidence="9">
    <name type="scientific">Acidobacterium capsulatum</name>
    <dbReference type="NCBI Taxonomy" id="33075"/>
    <lineage>
        <taxon>Bacteria</taxon>
        <taxon>Pseudomonadati</taxon>
        <taxon>Acidobacteriota</taxon>
        <taxon>Terriglobia</taxon>
        <taxon>Terriglobales</taxon>
        <taxon>Acidobacteriaceae</taxon>
        <taxon>Acidobacterium</taxon>
    </lineage>
</organism>
<name>A0A7V4XSM7_9BACT</name>
<dbReference type="InterPro" id="IPR004358">
    <property type="entry name" value="Sig_transdc_His_kin-like_C"/>
</dbReference>
<reference evidence="9" key="1">
    <citation type="journal article" date="2020" name="mSystems">
        <title>Genome- and Community-Level Interaction Insights into Carbon Utilization and Element Cycling Functions of Hydrothermarchaeota in Hydrothermal Sediment.</title>
        <authorList>
            <person name="Zhou Z."/>
            <person name="Liu Y."/>
            <person name="Xu W."/>
            <person name="Pan J."/>
            <person name="Luo Z.H."/>
            <person name="Li M."/>
        </authorList>
    </citation>
    <scope>NUCLEOTIDE SEQUENCE [LARGE SCALE GENOMIC DNA]</scope>
    <source>
        <strain evidence="9">SpSt-855</strain>
    </source>
</reference>
<proteinExistence type="predicted"/>
<dbReference type="CDD" id="cd00075">
    <property type="entry name" value="HATPase"/>
    <property type="match status" value="1"/>
</dbReference>
<keyword evidence="6" id="KW-0067">ATP-binding</keyword>
<dbReference type="EC" id="2.7.13.3" evidence="2"/>
<dbReference type="SMART" id="SM00387">
    <property type="entry name" value="HATPase_c"/>
    <property type="match status" value="1"/>
</dbReference>
<dbReference type="InterPro" id="IPR005467">
    <property type="entry name" value="His_kinase_dom"/>
</dbReference>
<evidence type="ECO:0000259" key="8">
    <source>
        <dbReference type="PROSITE" id="PS50109"/>
    </source>
</evidence>
<keyword evidence="5 9" id="KW-0418">Kinase</keyword>
<dbReference type="InterPro" id="IPR036890">
    <property type="entry name" value="HATPase_C_sf"/>
</dbReference>
<comment type="catalytic activity">
    <reaction evidence="1">
        <text>ATP + protein L-histidine = ADP + protein N-phospho-L-histidine.</text>
        <dbReference type="EC" id="2.7.13.3"/>
    </reaction>
</comment>
<evidence type="ECO:0000313" key="9">
    <source>
        <dbReference type="EMBL" id="HGY94376.1"/>
    </source>
</evidence>
<keyword evidence="3" id="KW-0808">Transferase</keyword>
<evidence type="ECO:0000256" key="2">
    <source>
        <dbReference type="ARBA" id="ARBA00012438"/>
    </source>
</evidence>
<gene>
    <name evidence="9" type="ORF">ENW50_06785</name>
</gene>
<dbReference type="GO" id="GO:0004673">
    <property type="term" value="F:protein histidine kinase activity"/>
    <property type="evidence" value="ECO:0007669"/>
    <property type="project" value="UniProtKB-EC"/>
</dbReference>
<dbReference type="Pfam" id="PF02518">
    <property type="entry name" value="HATPase_c"/>
    <property type="match status" value="1"/>
</dbReference>
<dbReference type="InterPro" id="IPR003594">
    <property type="entry name" value="HATPase_dom"/>
</dbReference>
<evidence type="ECO:0000256" key="3">
    <source>
        <dbReference type="ARBA" id="ARBA00022679"/>
    </source>
</evidence>
<keyword evidence="4" id="KW-0547">Nucleotide-binding</keyword>
<comment type="caution">
    <text evidence="9">The sequence shown here is derived from an EMBL/GenBank/DDBJ whole genome shotgun (WGS) entry which is preliminary data.</text>
</comment>
<dbReference type="EMBL" id="DTKL01000039">
    <property type="protein sequence ID" value="HGY94376.1"/>
    <property type="molecule type" value="Genomic_DNA"/>
</dbReference>
<evidence type="ECO:0000256" key="4">
    <source>
        <dbReference type="ARBA" id="ARBA00022741"/>
    </source>
</evidence>
<dbReference type="PANTHER" id="PTHR44936:SF10">
    <property type="entry name" value="SENSOR PROTEIN RSTB"/>
    <property type="match status" value="1"/>
</dbReference>
<evidence type="ECO:0000256" key="7">
    <source>
        <dbReference type="SAM" id="MobiDB-lite"/>
    </source>
</evidence>
<feature type="domain" description="Histidine kinase" evidence="8">
    <location>
        <begin position="24"/>
        <end position="281"/>
    </location>
</feature>
<accession>A0A7V4XSM7</accession>